<keyword evidence="3" id="KW-1185">Reference proteome</keyword>
<evidence type="ECO:0000256" key="1">
    <source>
        <dbReference type="SAM" id="MobiDB-lite"/>
    </source>
</evidence>
<evidence type="ECO:0000313" key="3">
    <source>
        <dbReference type="Proteomes" id="UP001183610"/>
    </source>
</evidence>
<dbReference type="Proteomes" id="UP001183610">
    <property type="component" value="Unassembled WGS sequence"/>
</dbReference>
<protein>
    <submittedName>
        <fullName evidence="2">Uncharacterized protein</fullName>
    </submittedName>
</protein>
<sequence>MLSITITQRPTGSVVALGGDGLAQQLLERAGFTRHADWHGLRHRLAAQMEPSLRDSITAHAVDMLTAARYEVLFSPGLGERLHPLGDRIRDLSDAVRGAEGGVALGNHLRQLLDPEHGALVRVQEAVQAAAEQVKDLDPEAYELPDRLEGAADLLWSVSEDLKSVPAETASLGPIVTPARGTAVRASPIQTRGRDAGEPVLPPVPPPAAGRGGCVR</sequence>
<feature type="region of interest" description="Disordered" evidence="1">
    <location>
        <begin position="187"/>
        <end position="216"/>
    </location>
</feature>
<name>A0ABU2QTJ7_9ACTN</name>
<accession>A0ABU2QTJ7</accession>
<reference evidence="3" key="1">
    <citation type="submission" date="2023-07" db="EMBL/GenBank/DDBJ databases">
        <title>30 novel species of actinomycetes from the DSMZ collection.</title>
        <authorList>
            <person name="Nouioui I."/>
        </authorList>
    </citation>
    <scope>NUCLEOTIDE SEQUENCE [LARGE SCALE GENOMIC DNA]</scope>
    <source>
        <strain evidence="3">DSM 41979</strain>
    </source>
</reference>
<gene>
    <name evidence="2" type="ORF">RM698_01655</name>
</gene>
<dbReference type="EMBL" id="JAVRET010000002">
    <property type="protein sequence ID" value="MDT0407757.1"/>
    <property type="molecule type" value="Genomic_DNA"/>
</dbReference>
<dbReference type="RefSeq" id="WP_010262958.1">
    <property type="nucleotide sequence ID" value="NZ_JAVRET010000002.1"/>
</dbReference>
<evidence type="ECO:0000313" key="2">
    <source>
        <dbReference type="EMBL" id="MDT0407757.1"/>
    </source>
</evidence>
<proteinExistence type="predicted"/>
<comment type="caution">
    <text evidence="2">The sequence shown here is derived from an EMBL/GenBank/DDBJ whole genome shotgun (WGS) entry which is preliminary data.</text>
</comment>
<organism evidence="2 3">
    <name type="scientific">Streptomyces evansiae</name>
    <dbReference type="NCBI Taxonomy" id="3075535"/>
    <lineage>
        <taxon>Bacteria</taxon>
        <taxon>Bacillati</taxon>
        <taxon>Actinomycetota</taxon>
        <taxon>Actinomycetes</taxon>
        <taxon>Kitasatosporales</taxon>
        <taxon>Streptomycetaceae</taxon>
        <taxon>Streptomyces</taxon>
    </lineage>
</organism>